<keyword evidence="1" id="KW-0805">Transcription regulation</keyword>
<protein>
    <submittedName>
        <fullName evidence="4">AraC family transcriptional regulator</fullName>
    </submittedName>
</protein>
<evidence type="ECO:0000256" key="1">
    <source>
        <dbReference type="ARBA" id="ARBA00023015"/>
    </source>
</evidence>
<evidence type="ECO:0000313" key="5">
    <source>
        <dbReference type="Proteomes" id="UP000030063"/>
    </source>
</evidence>
<reference evidence="4 5" key="1">
    <citation type="journal article" date="2014" name="Genome Announc.">
        <title>Draft Genome Sequence of Petroleum Oil-Degrading Marine Bacterium Pseudomonas taeanensis Strain MS-3, Isolated from a Crude Oil-Contaminated Seashore.</title>
        <authorList>
            <person name="Lee S.Y."/>
            <person name="Kim S.H."/>
            <person name="Lee D.G."/>
            <person name="Shin S."/>
            <person name="Yun S.H."/>
            <person name="Choi C.W."/>
            <person name="Chung Y.H."/>
            <person name="Choi J.S."/>
            <person name="Kahng H.Y."/>
            <person name="Kim S.I."/>
        </authorList>
    </citation>
    <scope>NUCLEOTIDE SEQUENCE [LARGE SCALE GENOMIC DNA]</scope>
    <source>
        <strain evidence="4 5">MS-3</strain>
    </source>
</reference>
<dbReference type="Gene3D" id="1.10.10.60">
    <property type="entry name" value="Homeodomain-like"/>
    <property type="match status" value="1"/>
</dbReference>
<evidence type="ECO:0000256" key="2">
    <source>
        <dbReference type="ARBA" id="ARBA00023163"/>
    </source>
</evidence>
<dbReference type="SUPFAM" id="SSF46689">
    <property type="entry name" value="Homeodomain-like"/>
    <property type="match status" value="1"/>
</dbReference>
<dbReference type="OrthoDB" id="5295226at2"/>
<organism evidence="4 5">
    <name type="scientific">Pseudomonas taeanensis MS-3</name>
    <dbReference type="NCBI Taxonomy" id="1395571"/>
    <lineage>
        <taxon>Bacteria</taxon>
        <taxon>Pseudomonadati</taxon>
        <taxon>Pseudomonadota</taxon>
        <taxon>Gammaproteobacteria</taxon>
        <taxon>Pseudomonadales</taxon>
        <taxon>Pseudomonadaceae</taxon>
        <taxon>Pseudomonas</taxon>
    </lineage>
</organism>
<dbReference type="InterPro" id="IPR018060">
    <property type="entry name" value="HTH_AraC"/>
</dbReference>
<dbReference type="PROSITE" id="PS01124">
    <property type="entry name" value="HTH_ARAC_FAMILY_2"/>
    <property type="match status" value="1"/>
</dbReference>
<feature type="domain" description="HTH araC/xylS-type" evidence="3">
    <location>
        <begin position="141"/>
        <end position="239"/>
    </location>
</feature>
<dbReference type="SMART" id="SM00342">
    <property type="entry name" value="HTH_ARAC"/>
    <property type="match status" value="1"/>
</dbReference>
<dbReference type="GO" id="GO:0003700">
    <property type="term" value="F:DNA-binding transcription factor activity"/>
    <property type="evidence" value="ECO:0007669"/>
    <property type="project" value="InterPro"/>
</dbReference>
<dbReference type="PANTHER" id="PTHR11019">
    <property type="entry name" value="HTH-TYPE TRANSCRIPTIONAL REGULATOR NIMR"/>
    <property type="match status" value="1"/>
</dbReference>
<evidence type="ECO:0000313" key="4">
    <source>
        <dbReference type="EMBL" id="KFX69985.1"/>
    </source>
</evidence>
<keyword evidence="2" id="KW-0804">Transcription</keyword>
<proteinExistence type="predicted"/>
<gene>
    <name evidence="4" type="ORF">TMS3_0110780</name>
</gene>
<dbReference type="eggNOG" id="COG2207">
    <property type="taxonomic scope" value="Bacteria"/>
</dbReference>
<dbReference type="EMBL" id="AWSQ01000002">
    <property type="protein sequence ID" value="KFX69985.1"/>
    <property type="molecule type" value="Genomic_DNA"/>
</dbReference>
<dbReference type="InterPro" id="IPR009057">
    <property type="entry name" value="Homeodomain-like_sf"/>
</dbReference>
<dbReference type="PANTHER" id="PTHR11019:SF159">
    <property type="entry name" value="TRANSCRIPTIONAL REGULATOR-RELATED"/>
    <property type="match status" value="1"/>
</dbReference>
<accession>A0A0A1YJD3</accession>
<dbReference type="Proteomes" id="UP000030063">
    <property type="component" value="Unassembled WGS sequence"/>
</dbReference>
<sequence>MHSPHSVCWHGKAWISPGLGIFLGRVGSHAWHSHMAHQITINLGARLTVNSQTASVSANAVCITAGVVHQIEADEILSIYLDALSAEARALSIEPGTGLASIQVNDSTALQTLLHEPRTSAQHIRDEVRNVLRLECMPVPDTRLLAVFSALNESLNDRQELAQLVHLSPTRFSHWFVKQTGLPLRSYRRWVRLIVALQHIASGDNLTQAAHSAGFADAAHFSHTFHSLFGIDPSSALGHVSLRG</sequence>
<keyword evidence="5" id="KW-1185">Reference proteome</keyword>
<name>A0A0A1YJD3_9PSED</name>
<evidence type="ECO:0000259" key="3">
    <source>
        <dbReference type="PROSITE" id="PS01124"/>
    </source>
</evidence>
<comment type="caution">
    <text evidence="4">The sequence shown here is derived from an EMBL/GenBank/DDBJ whole genome shotgun (WGS) entry which is preliminary data.</text>
</comment>
<dbReference type="STRING" id="1395571.TMS3_0110780"/>
<dbReference type="AlphaFoldDB" id="A0A0A1YJD3"/>
<dbReference type="Pfam" id="PF12833">
    <property type="entry name" value="HTH_18"/>
    <property type="match status" value="1"/>
</dbReference>
<dbReference type="GO" id="GO:0043565">
    <property type="term" value="F:sequence-specific DNA binding"/>
    <property type="evidence" value="ECO:0007669"/>
    <property type="project" value="InterPro"/>
</dbReference>